<evidence type="ECO:0000313" key="1">
    <source>
        <dbReference type="EMBL" id="JAH16810.1"/>
    </source>
</evidence>
<sequence>MPCDRRPIYLGLVSFQDCARRCQRDGSKMQRM</sequence>
<accession>A0A0E9QKE8</accession>
<reference evidence="1" key="2">
    <citation type="journal article" date="2015" name="Fish Shellfish Immunol.">
        <title>Early steps in the European eel (Anguilla anguilla)-Vibrio vulnificus interaction in the gills: Role of the RtxA13 toxin.</title>
        <authorList>
            <person name="Callol A."/>
            <person name="Pajuelo D."/>
            <person name="Ebbesson L."/>
            <person name="Teles M."/>
            <person name="MacKenzie S."/>
            <person name="Amaro C."/>
        </authorList>
    </citation>
    <scope>NUCLEOTIDE SEQUENCE</scope>
</reference>
<reference evidence="1" key="1">
    <citation type="submission" date="2014-11" db="EMBL/GenBank/DDBJ databases">
        <authorList>
            <person name="Amaro Gonzalez C."/>
        </authorList>
    </citation>
    <scope>NUCLEOTIDE SEQUENCE</scope>
</reference>
<name>A0A0E9QKE8_ANGAN</name>
<proteinExistence type="predicted"/>
<dbReference type="AlphaFoldDB" id="A0A0E9QKE8"/>
<dbReference type="EMBL" id="GBXM01091767">
    <property type="protein sequence ID" value="JAH16810.1"/>
    <property type="molecule type" value="Transcribed_RNA"/>
</dbReference>
<organism evidence="1">
    <name type="scientific">Anguilla anguilla</name>
    <name type="common">European freshwater eel</name>
    <name type="synonym">Muraena anguilla</name>
    <dbReference type="NCBI Taxonomy" id="7936"/>
    <lineage>
        <taxon>Eukaryota</taxon>
        <taxon>Metazoa</taxon>
        <taxon>Chordata</taxon>
        <taxon>Craniata</taxon>
        <taxon>Vertebrata</taxon>
        <taxon>Euteleostomi</taxon>
        <taxon>Actinopterygii</taxon>
        <taxon>Neopterygii</taxon>
        <taxon>Teleostei</taxon>
        <taxon>Anguilliformes</taxon>
        <taxon>Anguillidae</taxon>
        <taxon>Anguilla</taxon>
    </lineage>
</organism>
<protein>
    <submittedName>
        <fullName evidence="1">Uncharacterized protein</fullName>
    </submittedName>
</protein>